<sequence length="95" mass="10448">MAPPRDDPTSASPAHFGSCKCTPKASITVKIRHARRKPSLTASGKHSYRFTNKGMELVADKGPLVSRTIPAYVIIQEYRAAARRKEQNSSALRPN</sequence>
<gene>
    <name evidence="1" type="ORF">PGTUg99_004166</name>
</gene>
<evidence type="ECO:0000313" key="2">
    <source>
        <dbReference type="Proteomes" id="UP000325313"/>
    </source>
</evidence>
<reference evidence="1 2" key="1">
    <citation type="submission" date="2019-05" db="EMBL/GenBank/DDBJ databases">
        <title>Emergence of the Ug99 lineage of the wheat stem rust pathogen through somatic hybridization.</title>
        <authorList>
            <person name="Li F."/>
            <person name="Upadhyaya N.M."/>
            <person name="Sperschneider J."/>
            <person name="Matny O."/>
            <person name="Nguyen-Phuc H."/>
            <person name="Mago R."/>
            <person name="Raley C."/>
            <person name="Miller M.E."/>
            <person name="Silverstein K.A.T."/>
            <person name="Henningsen E."/>
            <person name="Hirsch C.D."/>
            <person name="Visser B."/>
            <person name="Pretorius Z.A."/>
            <person name="Steffenson B.J."/>
            <person name="Schwessinger B."/>
            <person name="Dodds P.N."/>
            <person name="Figueroa M."/>
        </authorList>
    </citation>
    <scope>NUCLEOTIDE SEQUENCE [LARGE SCALE GENOMIC DNA]</scope>
    <source>
        <strain evidence="1 2">Ug99</strain>
    </source>
</reference>
<dbReference type="Proteomes" id="UP000325313">
    <property type="component" value="Unassembled WGS sequence"/>
</dbReference>
<proteinExistence type="predicted"/>
<organism evidence="1 2">
    <name type="scientific">Puccinia graminis f. sp. tritici</name>
    <dbReference type="NCBI Taxonomy" id="56615"/>
    <lineage>
        <taxon>Eukaryota</taxon>
        <taxon>Fungi</taxon>
        <taxon>Dikarya</taxon>
        <taxon>Basidiomycota</taxon>
        <taxon>Pucciniomycotina</taxon>
        <taxon>Pucciniomycetes</taxon>
        <taxon>Pucciniales</taxon>
        <taxon>Pucciniaceae</taxon>
        <taxon>Puccinia</taxon>
    </lineage>
</organism>
<protein>
    <submittedName>
        <fullName evidence="1">Uncharacterized protein</fullName>
    </submittedName>
</protein>
<dbReference type="EMBL" id="VDEP01000241">
    <property type="protein sequence ID" value="KAA1120733.1"/>
    <property type="molecule type" value="Genomic_DNA"/>
</dbReference>
<accession>A0A5B0R625</accession>
<evidence type="ECO:0000313" key="1">
    <source>
        <dbReference type="EMBL" id="KAA1120733.1"/>
    </source>
</evidence>
<name>A0A5B0R625_PUCGR</name>
<comment type="caution">
    <text evidence="1">The sequence shown here is derived from an EMBL/GenBank/DDBJ whole genome shotgun (WGS) entry which is preliminary data.</text>
</comment>
<dbReference type="AlphaFoldDB" id="A0A5B0R625"/>